<dbReference type="SUPFAM" id="SSF53271">
    <property type="entry name" value="PRTase-like"/>
    <property type="match status" value="1"/>
</dbReference>
<dbReference type="NCBIfam" id="NF002620">
    <property type="entry name" value="PRK02277.1"/>
    <property type="match status" value="1"/>
</dbReference>
<dbReference type="RefSeq" id="WP_012966369.1">
    <property type="nucleotide sequence ID" value="NC_013849.1"/>
</dbReference>
<dbReference type="GO" id="GO:0010468">
    <property type="term" value="P:regulation of gene expression"/>
    <property type="evidence" value="ECO:0007669"/>
    <property type="project" value="UniProtKB-UniRule"/>
</dbReference>
<evidence type="ECO:0000259" key="5">
    <source>
        <dbReference type="Pfam" id="PF00156"/>
    </source>
</evidence>
<protein>
    <recommendedName>
        <fullName evidence="4">Transcriptional regulator GfcR</fullName>
    </recommendedName>
</protein>
<dbReference type="Gene3D" id="3.40.50.2020">
    <property type="match status" value="1"/>
</dbReference>
<evidence type="ECO:0000256" key="4">
    <source>
        <dbReference type="HAMAP-Rule" id="MF_01214"/>
    </source>
</evidence>
<evidence type="ECO:0000313" key="7">
    <source>
        <dbReference type="Proteomes" id="UP000002613"/>
    </source>
</evidence>
<keyword evidence="3 4" id="KW-0804">Transcription</keyword>
<keyword evidence="6" id="KW-0328">Glycosyltransferase</keyword>
<dbReference type="GeneID" id="8779420"/>
<comment type="domain">
    <text evidence="4">Contains an N-terminal DNA-binding winged helix-turn-helix domain and a C-terminal regulatory domain (or effector binding domain) resembling phosphoribosyltransferase (PRT) domain.</text>
</comment>
<dbReference type="GO" id="GO:0019856">
    <property type="term" value="P:pyrimidine nucleobase biosynthetic process"/>
    <property type="evidence" value="ECO:0007669"/>
    <property type="project" value="TreeGrafter"/>
</dbReference>
<dbReference type="eggNOG" id="arCOG00028">
    <property type="taxonomic scope" value="Archaea"/>
</dbReference>
<dbReference type="PANTHER" id="PTHR19278:SF41">
    <property type="entry name" value="PYRE-LIKE PROTEIN"/>
    <property type="match status" value="1"/>
</dbReference>
<evidence type="ECO:0000313" key="6">
    <source>
        <dbReference type="EMBL" id="ADC66030.1"/>
    </source>
</evidence>
<keyword evidence="7" id="KW-1185">Reference proteome</keyword>
<organism evidence="6 7">
    <name type="scientific">Ferroglobus placidus (strain DSM 10642 / AEDII12DO)</name>
    <dbReference type="NCBI Taxonomy" id="589924"/>
    <lineage>
        <taxon>Archaea</taxon>
        <taxon>Methanobacteriati</taxon>
        <taxon>Methanobacteriota</taxon>
        <taxon>Archaeoglobi</taxon>
        <taxon>Archaeoglobales</taxon>
        <taxon>Archaeoglobaceae</taxon>
        <taxon>Ferroglobus</taxon>
    </lineage>
</organism>
<dbReference type="PaxDb" id="589924-Ferp_1890"/>
<dbReference type="InterPro" id="IPR000836">
    <property type="entry name" value="PRTase_dom"/>
</dbReference>
<feature type="domain" description="Phosphoribosyltransferase" evidence="5">
    <location>
        <begin position="62"/>
        <end position="171"/>
    </location>
</feature>
<dbReference type="OrthoDB" id="68893at2157"/>
<dbReference type="GO" id="GO:0003677">
    <property type="term" value="F:DNA binding"/>
    <property type="evidence" value="ECO:0007669"/>
    <property type="project" value="UniProtKB-UniRule"/>
</dbReference>
<dbReference type="STRING" id="589924.Ferp_1890"/>
<dbReference type="GO" id="GO:0004588">
    <property type="term" value="F:orotate phosphoribosyltransferase activity"/>
    <property type="evidence" value="ECO:0007669"/>
    <property type="project" value="TreeGrafter"/>
</dbReference>
<evidence type="ECO:0000256" key="3">
    <source>
        <dbReference type="ARBA" id="ARBA00023163"/>
    </source>
</evidence>
<accession>D3RZW7</accession>
<dbReference type="HAMAP" id="MF_01214">
    <property type="entry name" value="GfcR"/>
    <property type="match status" value="1"/>
</dbReference>
<dbReference type="GO" id="GO:0006222">
    <property type="term" value="P:UMP biosynthetic process"/>
    <property type="evidence" value="ECO:0007669"/>
    <property type="project" value="TreeGrafter"/>
</dbReference>
<dbReference type="InterPro" id="IPR022854">
    <property type="entry name" value="GfcR-like"/>
</dbReference>
<dbReference type="Proteomes" id="UP000002613">
    <property type="component" value="Chromosome"/>
</dbReference>
<dbReference type="HOGENOM" id="CLU_111001_0_0_2"/>
<gene>
    <name evidence="4" type="primary">gfcR</name>
    <name evidence="6" type="ordered locus">Ferp_1890</name>
</gene>
<keyword evidence="2 4" id="KW-0238">DNA-binding</keyword>
<keyword evidence="6" id="KW-0808">Transferase</keyword>
<reference evidence="7" key="1">
    <citation type="submission" date="2010-02" db="EMBL/GenBank/DDBJ databases">
        <title>Complete sequence of Ferroglobus placidus DSM 10642.</title>
        <authorList>
            <consortium name="US DOE Joint Genome Institute"/>
            <person name="Lucas S."/>
            <person name="Copeland A."/>
            <person name="Lapidus A."/>
            <person name="Cheng J.-F."/>
            <person name="Bruce D."/>
            <person name="Goodwin L."/>
            <person name="Pitluck S."/>
            <person name="Saunders E."/>
            <person name="Brettin T."/>
            <person name="Detter J.C."/>
            <person name="Han C."/>
            <person name="Tapia R."/>
            <person name="Larimer F."/>
            <person name="Land M."/>
            <person name="Hauser L."/>
            <person name="Kyrpides N."/>
            <person name="Ivanova N."/>
            <person name="Holmes D."/>
            <person name="Lovley D."/>
            <person name="Kyrpides N."/>
            <person name="Anderson I.J."/>
            <person name="Woyke T."/>
        </authorList>
    </citation>
    <scope>NUCLEOTIDE SEQUENCE [LARGE SCALE GENOMIC DNA]</scope>
    <source>
        <strain evidence="7">DSM 10642 / AEDII12DO</strain>
    </source>
</reference>
<sequence>MSRLEELIEKARKLKEKGLTTGEIADELNVSRETAMWLLTRATAKPSDVYVELNTLTSSAFRLRRIAEILADIILDVGEPDVVVGIATSGIPLATMVAQEITSEIAVYYPKKLRWEKEEKHISGTLSENFAKIDGKSCAIVDDIMTTGSTIKEVIEYVQNKGKALCAAVIVNKTGLDEINNVPIYSLIRIERL</sequence>
<dbReference type="PANTHER" id="PTHR19278">
    <property type="entry name" value="OROTATE PHOSPHORIBOSYLTRANSFERASE"/>
    <property type="match status" value="1"/>
</dbReference>
<dbReference type="EMBL" id="CP001899">
    <property type="protein sequence ID" value="ADC66030.1"/>
    <property type="molecule type" value="Genomic_DNA"/>
</dbReference>
<dbReference type="KEGG" id="fpl:Ferp_1890"/>
<dbReference type="InterPro" id="IPR029057">
    <property type="entry name" value="PRTase-like"/>
</dbReference>
<dbReference type="Pfam" id="PF00156">
    <property type="entry name" value="Pribosyltran"/>
    <property type="match status" value="1"/>
</dbReference>
<reference evidence="6 7" key="2">
    <citation type="journal article" date="2011" name="Stand. Genomic Sci.">
        <title>Complete genome sequence of Ferroglobus placidus AEDII12DO.</title>
        <authorList>
            <person name="Anderson I."/>
            <person name="Risso C."/>
            <person name="Holmes D."/>
            <person name="Lucas S."/>
            <person name="Copeland A."/>
            <person name="Lapidus A."/>
            <person name="Cheng J.F."/>
            <person name="Bruce D."/>
            <person name="Goodwin L."/>
            <person name="Pitluck S."/>
            <person name="Saunders E."/>
            <person name="Brettin T."/>
            <person name="Detter J.C."/>
            <person name="Han C."/>
            <person name="Tapia R."/>
            <person name="Larimer F."/>
            <person name="Land M."/>
            <person name="Hauser L."/>
            <person name="Woyke T."/>
            <person name="Lovley D."/>
            <person name="Kyrpides N."/>
            <person name="Ivanova N."/>
        </authorList>
    </citation>
    <scope>NUCLEOTIDE SEQUENCE [LARGE SCALE GENOMIC DNA]</scope>
    <source>
        <strain evidence="7">DSM 10642 / AEDII12DO</strain>
    </source>
</reference>
<evidence type="ECO:0000256" key="2">
    <source>
        <dbReference type="ARBA" id="ARBA00023125"/>
    </source>
</evidence>
<name>D3RZW7_FERPA</name>
<proteinExistence type="inferred from homology"/>
<comment type="similarity">
    <text evidence="4">Belongs to the purine/pyrimidine phosphoribosyltransferase family. GfcR subfamily.</text>
</comment>
<keyword evidence="1 4" id="KW-0805">Transcription regulation</keyword>
<dbReference type="AlphaFoldDB" id="D3RZW7"/>
<evidence type="ECO:0000256" key="1">
    <source>
        <dbReference type="ARBA" id="ARBA00023015"/>
    </source>
</evidence>
<dbReference type="CDD" id="cd06223">
    <property type="entry name" value="PRTases_typeI"/>
    <property type="match status" value="1"/>
</dbReference>